<keyword evidence="3" id="KW-1185">Reference proteome</keyword>
<dbReference type="AlphaFoldDB" id="A0A4S8L185"/>
<name>A0A4S8L185_DENBC</name>
<protein>
    <submittedName>
        <fullName evidence="2">Uncharacterized protein</fullName>
    </submittedName>
</protein>
<evidence type="ECO:0000313" key="3">
    <source>
        <dbReference type="Proteomes" id="UP000297245"/>
    </source>
</evidence>
<dbReference type="EMBL" id="ML179764">
    <property type="protein sequence ID" value="THU82003.1"/>
    <property type="molecule type" value="Genomic_DNA"/>
</dbReference>
<reference evidence="2 3" key="1">
    <citation type="journal article" date="2019" name="Nat. Ecol. Evol.">
        <title>Megaphylogeny resolves global patterns of mushroom evolution.</title>
        <authorList>
            <person name="Varga T."/>
            <person name="Krizsan K."/>
            <person name="Foldi C."/>
            <person name="Dima B."/>
            <person name="Sanchez-Garcia M."/>
            <person name="Sanchez-Ramirez S."/>
            <person name="Szollosi G.J."/>
            <person name="Szarkandi J.G."/>
            <person name="Papp V."/>
            <person name="Albert L."/>
            <person name="Andreopoulos W."/>
            <person name="Angelini C."/>
            <person name="Antonin V."/>
            <person name="Barry K.W."/>
            <person name="Bougher N.L."/>
            <person name="Buchanan P."/>
            <person name="Buyck B."/>
            <person name="Bense V."/>
            <person name="Catcheside P."/>
            <person name="Chovatia M."/>
            <person name="Cooper J."/>
            <person name="Damon W."/>
            <person name="Desjardin D."/>
            <person name="Finy P."/>
            <person name="Geml J."/>
            <person name="Haridas S."/>
            <person name="Hughes K."/>
            <person name="Justo A."/>
            <person name="Karasinski D."/>
            <person name="Kautmanova I."/>
            <person name="Kiss B."/>
            <person name="Kocsube S."/>
            <person name="Kotiranta H."/>
            <person name="LaButti K.M."/>
            <person name="Lechner B.E."/>
            <person name="Liimatainen K."/>
            <person name="Lipzen A."/>
            <person name="Lukacs Z."/>
            <person name="Mihaltcheva S."/>
            <person name="Morgado L.N."/>
            <person name="Niskanen T."/>
            <person name="Noordeloos M.E."/>
            <person name="Ohm R.A."/>
            <person name="Ortiz-Santana B."/>
            <person name="Ovrebo C."/>
            <person name="Racz N."/>
            <person name="Riley R."/>
            <person name="Savchenko A."/>
            <person name="Shiryaev A."/>
            <person name="Soop K."/>
            <person name="Spirin V."/>
            <person name="Szebenyi C."/>
            <person name="Tomsovsky M."/>
            <person name="Tulloss R.E."/>
            <person name="Uehling J."/>
            <person name="Grigoriev I.V."/>
            <person name="Vagvolgyi C."/>
            <person name="Papp T."/>
            <person name="Martin F.M."/>
            <person name="Miettinen O."/>
            <person name="Hibbett D.S."/>
            <person name="Nagy L.G."/>
        </authorList>
    </citation>
    <scope>NUCLEOTIDE SEQUENCE [LARGE SCALE GENOMIC DNA]</scope>
    <source>
        <strain evidence="2 3">CBS 962.96</strain>
    </source>
</reference>
<gene>
    <name evidence="2" type="ORF">K435DRAFT_808628</name>
</gene>
<evidence type="ECO:0000256" key="1">
    <source>
        <dbReference type="SAM" id="MobiDB-lite"/>
    </source>
</evidence>
<organism evidence="2 3">
    <name type="scientific">Dendrothele bispora (strain CBS 962.96)</name>
    <dbReference type="NCBI Taxonomy" id="1314807"/>
    <lineage>
        <taxon>Eukaryota</taxon>
        <taxon>Fungi</taxon>
        <taxon>Dikarya</taxon>
        <taxon>Basidiomycota</taxon>
        <taxon>Agaricomycotina</taxon>
        <taxon>Agaricomycetes</taxon>
        <taxon>Agaricomycetidae</taxon>
        <taxon>Agaricales</taxon>
        <taxon>Agaricales incertae sedis</taxon>
        <taxon>Dendrothele</taxon>
    </lineage>
</organism>
<sequence length="479" mass="53874">MLGAAKFDEDNDENEDYRDEDEEYEYDDGSDGGFAKKVSKVTKRPLEPKEAKLAIRQEIIATHTIKPQQQVQPLKNVKHQAGSNITNEQSKKRVKATLGGLDKDWKTVYRHRSAATSSSSVTSTRTQSSNRVVGEFDVEESAEVTEMSRQTKLSKVGVHNPKQAVVNVKFVPANVAEIDRKDRVKRTPGSIPGRRNVPSSKNLPFVYPQDKQIWENHFLPELYSWQGVVKEQFSSFSHSKFASVVWNAWLQWFDHLPAQYHDVDGATCKRVNHPAIQSVAQAALSTYRSDLANKKALLYVEQKMNEEVIPEEDSDTTEHRKVWVQEQLDDQTFQPIQEQSFFENACLSSLQDAGQWEICLVQPSCGGIGLECCSSVLSALSLSERMVSSPRSNLRTILTATVKSESNKQCATVLPALVKLIGVPGTVNHYFDKFTSKLSNSKYEEIVAYAEFYLPESSKALLRSTQEGVDENDELVMSN</sequence>
<proteinExistence type="predicted"/>
<feature type="compositionally biased region" description="Acidic residues" evidence="1">
    <location>
        <begin position="9"/>
        <end position="30"/>
    </location>
</feature>
<feature type="region of interest" description="Disordered" evidence="1">
    <location>
        <begin position="1"/>
        <end position="33"/>
    </location>
</feature>
<evidence type="ECO:0000313" key="2">
    <source>
        <dbReference type="EMBL" id="THU82003.1"/>
    </source>
</evidence>
<accession>A0A4S8L185</accession>
<dbReference type="OrthoDB" id="3033509at2759"/>
<dbReference type="Proteomes" id="UP000297245">
    <property type="component" value="Unassembled WGS sequence"/>
</dbReference>